<name>A0A9W6Y7P5_9STRA</name>
<comment type="caution">
    <text evidence="2">The sequence shown here is derived from an EMBL/GenBank/DDBJ whole genome shotgun (WGS) entry which is preliminary data.</text>
</comment>
<dbReference type="AlphaFoldDB" id="A0A9W6Y7P5"/>
<feature type="compositionally biased region" description="Acidic residues" evidence="1">
    <location>
        <begin position="129"/>
        <end position="146"/>
    </location>
</feature>
<evidence type="ECO:0000256" key="1">
    <source>
        <dbReference type="SAM" id="MobiDB-lite"/>
    </source>
</evidence>
<evidence type="ECO:0000313" key="3">
    <source>
        <dbReference type="Proteomes" id="UP001165121"/>
    </source>
</evidence>
<protein>
    <submittedName>
        <fullName evidence="2">Unnamed protein product</fullName>
    </submittedName>
</protein>
<reference evidence="2" key="1">
    <citation type="submission" date="2023-04" db="EMBL/GenBank/DDBJ databases">
        <title>Phytophthora fragariaefolia NBRC 109709.</title>
        <authorList>
            <person name="Ichikawa N."/>
            <person name="Sato H."/>
            <person name="Tonouchi N."/>
        </authorList>
    </citation>
    <scope>NUCLEOTIDE SEQUENCE</scope>
    <source>
        <strain evidence="2">NBRC 109709</strain>
    </source>
</reference>
<feature type="compositionally biased region" description="Acidic residues" evidence="1">
    <location>
        <begin position="103"/>
        <end position="120"/>
    </location>
</feature>
<evidence type="ECO:0000313" key="2">
    <source>
        <dbReference type="EMBL" id="GMF55214.1"/>
    </source>
</evidence>
<gene>
    <name evidence="2" type="ORF">Pfra01_002321200</name>
</gene>
<sequence>MLKFLDEDGYRSIPELLEQSQALDPTQPKHQQLRTEALARIVSSAAPPNASWVSNKSSGVWKLLLSDPAIHAEQVKIAKQLRAGSPFRTPSCHQRLRSTGDTLFDEEQERDDDEEVEDELEEKRRPDESDNGDQGEDQDEDQDDARDDDKQASDDDKKDDAGTSSKSK</sequence>
<dbReference type="EMBL" id="BSXT01003673">
    <property type="protein sequence ID" value="GMF55214.1"/>
    <property type="molecule type" value="Genomic_DNA"/>
</dbReference>
<feature type="region of interest" description="Disordered" evidence="1">
    <location>
        <begin position="82"/>
        <end position="168"/>
    </location>
</feature>
<keyword evidence="3" id="KW-1185">Reference proteome</keyword>
<dbReference type="OrthoDB" id="129801at2759"/>
<dbReference type="Proteomes" id="UP001165121">
    <property type="component" value="Unassembled WGS sequence"/>
</dbReference>
<feature type="compositionally biased region" description="Basic and acidic residues" evidence="1">
    <location>
        <begin position="147"/>
        <end position="161"/>
    </location>
</feature>
<organism evidence="2 3">
    <name type="scientific">Phytophthora fragariaefolia</name>
    <dbReference type="NCBI Taxonomy" id="1490495"/>
    <lineage>
        <taxon>Eukaryota</taxon>
        <taxon>Sar</taxon>
        <taxon>Stramenopiles</taxon>
        <taxon>Oomycota</taxon>
        <taxon>Peronosporomycetes</taxon>
        <taxon>Peronosporales</taxon>
        <taxon>Peronosporaceae</taxon>
        <taxon>Phytophthora</taxon>
    </lineage>
</organism>
<proteinExistence type="predicted"/>
<accession>A0A9W6Y7P5</accession>